<dbReference type="InterPro" id="IPR052367">
    <property type="entry name" value="Thiosulfate_ST/Rhodanese-like"/>
</dbReference>
<sequence>MWLYLKQLNPQKVISIYLLFVVLVVSSCNEAAHNGGVQVVSTQDVQALLADNTVQRVDIRTPKEFAAGAISGFQNINFLAPSFNAAIQKLNPQQPILIYCQLGGRSALCAQKLKEAGFKTIYDYKGGMAAWTQAGLKVVTP</sequence>
<reference evidence="3" key="1">
    <citation type="journal article" date="2019" name="Int. J. Syst. Evol. Microbiol.">
        <title>The Global Catalogue of Microorganisms (GCM) 10K type strain sequencing project: providing services to taxonomists for standard genome sequencing and annotation.</title>
        <authorList>
            <consortium name="The Broad Institute Genomics Platform"/>
            <consortium name="The Broad Institute Genome Sequencing Center for Infectious Disease"/>
            <person name="Wu L."/>
            <person name="Ma J."/>
        </authorList>
    </citation>
    <scope>NUCLEOTIDE SEQUENCE [LARGE SCALE GENOMIC DNA]</scope>
    <source>
        <strain evidence="3">KCTC 42587</strain>
    </source>
</reference>
<name>A0ABW5KPQ3_9FLAO</name>
<dbReference type="Gene3D" id="3.40.250.10">
    <property type="entry name" value="Rhodanese-like domain"/>
    <property type="match status" value="1"/>
</dbReference>
<gene>
    <name evidence="2" type="ORF">ACFSQP_00765</name>
</gene>
<dbReference type="EMBL" id="JBHULS010000001">
    <property type="protein sequence ID" value="MFD2550333.1"/>
    <property type="molecule type" value="Genomic_DNA"/>
</dbReference>
<dbReference type="CDD" id="cd00158">
    <property type="entry name" value="RHOD"/>
    <property type="match status" value="1"/>
</dbReference>
<dbReference type="PANTHER" id="PTHR45431:SF3">
    <property type="entry name" value="RHODANESE-LIKE DOMAIN-CONTAINING PROTEIN 15, CHLOROPLASTIC"/>
    <property type="match status" value="1"/>
</dbReference>
<accession>A0ABW5KPQ3</accession>
<dbReference type="Proteomes" id="UP001597472">
    <property type="component" value="Unassembled WGS sequence"/>
</dbReference>
<feature type="domain" description="Rhodanese" evidence="1">
    <location>
        <begin position="57"/>
        <end position="140"/>
    </location>
</feature>
<keyword evidence="3" id="KW-1185">Reference proteome</keyword>
<dbReference type="PANTHER" id="PTHR45431">
    <property type="entry name" value="RHODANESE-LIKE DOMAIN-CONTAINING PROTEIN 15, CHLOROPLASTIC"/>
    <property type="match status" value="1"/>
</dbReference>
<evidence type="ECO:0000313" key="3">
    <source>
        <dbReference type="Proteomes" id="UP001597472"/>
    </source>
</evidence>
<dbReference type="InterPro" id="IPR036873">
    <property type="entry name" value="Rhodanese-like_dom_sf"/>
</dbReference>
<dbReference type="SUPFAM" id="SSF52821">
    <property type="entry name" value="Rhodanese/Cell cycle control phosphatase"/>
    <property type="match status" value="1"/>
</dbReference>
<dbReference type="SMART" id="SM00450">
    <property type="entry name" value="RHOD"/>
    <property type="match status" value="1"/>
</dbReference>
<comment type="caution">
    <text evidence="2">The sequence shown here is derived from an EMBL/GenBank/DDBJ whole genome shotgun (WGS) entry which is preliminary data.</text>
</comment>
<dbReference type="InterPro" id="IPR001763">
    <property type="entry name" value="Rhodanese-like_dom"/>
</dbReference>
<dbReference type="PROSITE" id="PS50206">
    <property type="entry name" value="RHODANESE_3"/>
    <property type="match status" value="1"/>
</dbReference>
<proteinExistence type="predicted"/>
<protein>
    <submittedName>
        <fullName evidence="2">Rhodanese-like domain-containing protein</fullName>
    </submittedName>
</protein>
<organism evidence="2 3">
    <name type="scientific">Bizionia sediminis</name>
    <dbReference type="NCBI Taxonomy" id="1737064"/>
    <lineage>
        <taxon>Bacteria</taxon>
        <taxon>Pseudomonadati</taxon>
        <taxon>Bacteroidota</taxon>
        <taxon>Flavobacteriia</taxon>
        <taxon>Flavobacteriales</taxon>
        <taxon>Flavobacteriaceae</taxon>
        <taxon>Bizionia</taxon>
    </lineage>
</organism>
<dbReference type="Pfam" id="PF00581">
    <property type="entry name" value="Rhodanese"/>
    <property type="match status" value="1"/>
</dbReference>
<dbReference type="RefSeq" id="WP_376891066.1">
    <property type="nucleotide sequence ID" value="NZ_JBHULS010000001.1"/>
</dbReference>
<evidence type="ECO:0000259" key="1">
    <source>
        <dbReference type="PROSITE" id="PS50206"/>
    </source>
</evidence>
<evidence type="ECO:0000313" key="2">
    <source>
        <dbReference type="EMBL" id="MFD2550333.1"/>
    </source>
</evidence>
<dbReference type="PROSITE" id="PS51257">
    <property type="entry name" value="PROKAR_LIPOPROTEIN"/>
    <property type="match status" value="1"/>
</dbReference>